<name>A0A2A9D244_9MICO</name>
<evidence type="ECO:0000256" key="1">
    <source>
        <dbReference type="SAM" id="Phobius"/>
    </source>
</evidence>
<feature type="transmembrane region" description="Helical" evidence="1">
    <location>
        <begin position="126"/>
        <end position="148"/>
    </location>
</feature>
<dbReference type="RefSeq" id="WP_098469423.1">
    <property type="nucleotide sequence ID" value="NZ_PDJD01000001.1"/>
</dbReference>
<proteinExistence type="predicted"/>
<dbReference type="EMBL" id="PDJD01000001">
    <property type="protein sequence ID" value="PFG20441.1"/>
    <property type="molecule type" value="Genomic_DNA"/>
</dbReference>
<dbReference type="Proteomes" id="UP000224915">
    <property type="component" value="Unassembled WGS sequence"/>
</dbReference>
<dbReference type="GO" id="GO:0140359">
    <property type="term" value="F:ABC-type transporter activity"/>
    <property type="evidence" value="ECO:0007669"/>
    <property type="project" value="InterPro"/>
</dbReference>
<dbReference type="PANTHER" id="PTHR37305:SF1">
    <property type="entry name" value="MEMBRANE PROTEIN"/>
    <property type="match status" value="1"/>
</dbReference>
<comment type="caution">
    <text evidence="2">The sequence shown here is derived from an EMBL/GenBank/DDBJ whole genome shotgun (WGS) entry which is preliminary data.</text>
</comment>
<reference evidence="2 3" key="1">
    <citation type="submission" date="2017-10" db="EMBL/GenBank/DDBJ databases">
        <title>Sequencing the genomes of 1000 actinobacteria strains.</title>
        <authorList>
            <person name="Klenk H.-P."/>
        </authorList>
    </citation>
    <scope>NUCLEOTIDE SEQUENCE [LARGE SCALE GENOMIC DNA]</scope>
    <source>
        <strain evidence="2 3">DSM 21801</strain>
    </source>
</reference>
<protein>
    <submittedName>
        <fullName evidence="2">ABC-2 type transport system permease protein</fullName>
    </submittedName>
</protein>
<feature type="transmembrane region" description="Helical" evidence="1">
    <location>
        <begin position="264"/>
        <end position="285"/>
    </location>
</feature>
<dbReference type="GO" id="GO:0005886">
    <property type="term" value="C:plasma membrane"/>
    <property type="evidence" value="ECO:0007669"/>
    <property type="project" value="UniProtKB-SubCell"/>
</dbReference>
<gene>
    <name evidence="2" type="ORF">ATL40_2039</name>
</gene>
<keyword evidence="1" id="KW-0812">Transmembrane</keyword>
<keyword evidence="1" id="KW-0472">Membrane</keyword>
<keyword evidence="3" id="KW-1185">Reference proteome</keyword>
<evidence type="ECO:0000313" key="3">
    <source>
        <dbReference type="Proteomes" id="UP000224915"/>
    </source>
</evidence>
<evidence type="ECO:0000313" key="2">
    <source>
        <dbReference type="EMBL" id="PFG20441.1"/>
    </source>
</evidence>
<accession>A0A2A9D244</accession>
<feature type="transmembrane region" description="Helical" evidence="1">
    <location>
        <begin position="40"/>
        <end position="64"/>
    </location>
</feature>
<feature type="transmembrane region" description="Helical" evidence="1">
    <location>
        <begin position="197"/>
        <end position="217"/>
    </location>
</feature>
<dbReference type="PANTHER" id="PTHR37305">
    <property type="entry name" value="INTEGRAL MEMBRANE PROTEIN-RELATED"/>
    <property type="match status" value="1"/>
</dbReference>
<organism evidence="2 3">
    <name type="scientific">Serinibacter salmoneus</name>
    <dbReference type="NCBI Taxonomy" id="556530"/>
    <lineage>
        <taxon>Bacteria</taxon>
        <taxon>Bacillati</taxon>
        <taxon>Actinomycetota</taxon>
        <taxon>Actinomycetes</taxon>
        <taxon>Micrococcales</taxon>
        <taxon>Beutenbergiaceae</taxon>
        <taxon>Serinibacter</taxon>
    </lineage>
</organism>
<sequence length="290" mass="30078">MTTTVSDRSPAPSSAGTGGVTFPRLLRSEWLKLITLRSTWWSLGITVLAMMGLAAIFAASISFIPEDEATGISELGAQVITFGYYFAQVTVAVLGALVITGEYSTGMIRSTMTAAPHRITVLAAKALVLAIVVFVIGILATLLSWVITMPLLPDGMSVDIAAGETWEVILGAGVYLTLVALMAFGLGTIVRSSAGAIAAVLGIVLILPIIFTVLLGTGQDWAIDLYPYLPSAAGERLMATSGGDAMATDPAAGGFAGMTQLDPWVGGLVMLGYVAVIGLIGAVLVRRRDV</sequence>
<keyword evidence="1" id="KW-1133">Transmembrane helix</keyword>
<feature type="transmembrane region" description="Helical" evidence="1">
    <location>
        <begin position="168"/>
        <end position="190"/>
    </location>
</feature>
<dbReference type="AlphaFoldDB" id="A0A2A9D244"/>
<dbReference type="OrthoDB" id="3297477at2"/>
<feature type="transmembrane region" description="Helical" evidence="1">
    <location>
        <begin position="84"/>
        <end position="105"/>
    </location>
</feature>